<dbReference type="PANTHER" id="PTHR46865">
    <property type="entry name" value="OXIDOREDUCTASE-RELATED"/>
    <property type="match status" value="1"/>
</dbReference>
<dbReference type="Proteomes" id="UP001628164">
    <property type="component" value="Unassembled WGS sequence"/>
</dbReference>
<reference evidence="2 3" key="1">
    <citation type="journal article" date="2024" name="Dis. Aquat. Organ.">
        <title>Francisella sciaenopsi sp. nov. isolated from diseased red drum Sciaenops ocellatus in Florida, USA.</title>
        <authorList>
            <person name="Kawahara M."/>
            <person name="Cody T.T."/>
            <person name="Yanong R.P.E."/>
            <person name="Henderson E."/>
            <person name="Yazdi Z."/>
            <person name="Soto E."/>
        </authorList>
    </citation>
    <scope>NUCLEOTIDE SEQUENCE [LARGE SCALE GENOMIC DNA]</scope>
    <source>
        <strain evidence="2 3">R22-20-7</strain>
    </source>
</reference>
<proteinExistence type="predicted"/>
<name>A0ABQ6PDB6_9GAMM</name>
<comment type="caution">
    <text evidence="2">The sequence shown here is derived from an EMBL/GenBank/DDBJ whole genome shotgun (WGS) entry which is preliminary data.</text>
</comment>
<sequence>MHSKAVLNNYQYNSKIYIRDTFPRNMKMKKIAINGTGIAGTTLAWWLREYGFQPTLFEKAPEFRTGGYLVDFWGPACEIMKKMGLLEQLKAKSYQIKNIHCFDENGRRSSKINVSSLITDNYDDFLSIKRGDIAETIYKACKGIDVRFGTSIEKIEEKDKVITAHLSDGAKENFDLVIGADGLNSHIRSIAFDKSEYQEYDLDKYVAALSLKDYNHYEKYTYALSVGEKQQVARVCLDQDETLIMFTLDADLVKQFPVTLEQKKELLQKSFSDFGWETPDILNKLDSVEEIYFDKVSQIRMDTWHKGRVALVGDSAACPSILMGLGSIFAIVEAYVLAGELHKAKGDHNIAFDKWQHRLKDIIARKQKVGLTNLSVAASDEIVKKYLSTITVKISSTPVISKFIGAGIFKDPIEVPEYK</sequence>
<evidence type="ECO:0000313" key="3">
    <source>
        <dbReference type="Proteomes" id="UP001628164"/>
    </source>
</evidence>
<dbReference type="PRINTS" id="PR00420">
    <property type="entry name" value="RNGMNOXGNASE"/>
</dbReference>
<dbReference type="Gene3D" id="3.30.9.10">
    <property type="entry name" value="D-Amino Acid Oxidase, subunit A, domain 2"/>
    <property type="match status" value="1"/>
</dbReference>
<organism evidence="2 3">
    <name type="scientific">Francisella sciaenopsi</name>
    <dbReference type="NCBI Taxonomy" id="3055034"/>
    <lineage>
        <taxon>Bacteria</taxon>
        <taxon>Pseudomonadati</taxon>
        <taxon>Pseudomonadota</taxon>
        <taxon>Gammaproteobacteria</taxon>
        <taxon>Thiotrichales</taxon>
        <taxon>Francisellaceae</taxon>
        <taxon>Francisella</taxon>
    </lineage>
</organism>
<dbReference type="Gene3D" id="3.50.50.60">
    <property type="entry name" value="FAD/NAD(P)-binding domain"/>
    <property type="match status" value="1"/>
</dbReference>
<protein>
    <submittedName>
        <fullName evidence="2">FAD-binding domain</fullName>
    </submittedName>
</protein>
<dbReference type="InterPro" id="IPR002938">
    <property type="entry name" value="FAD-bd"/>
</dbReference>
<dbReference type="InterPro" id="IPR051704">
    <property type="entry name" value="FAD_aromatic-hydroxylase"/>
</dbReference>
<dbReference type="PANTHER" id="PTHR46865:SF8">
    <property type="entry name" value="POSSIBLE OXIDOREDUCTASE"/>
    <property type="match status" value="1"/>
</dbReference>
<dbReference type="NCBIfam" id="NF005761">
    <property type="entry name" value="PRK07588.1"/>
    <property type="match status" value="1"/>
</dbReference>
<dbReference type="Pfam" id="PF01494">
    <property type="entry name" value="FAD_binding_3"/>
    <property type="match status" value="1"/>
</dbReference>
<evidence type="ECO:0000259" key="1">
    <source>
        <dbReference type="Pfam" id="PF01494"/>
    </source>
</evidence>
<dbReference type="InterPro" id="IPR036188">
    <property type="entry name" value="FAD/NAD-bd_sf"/>
</dbReference>
<feature type="domain" description="FAD-binding" evidence="1">
    <location>
        <begin position="31"/>
        <end position="342"/>
    </location>
</feature>
<dbReference type="EMBL" id="BTHG01000001">
    <property type="protein sequence ID" value="GMN88930.1"/>
    <property type="molecule type" value="Genomic_DNA"/>
</dbReference>
<gene>
    <name evidence="2" type="ORF">fsci_04160</name>
</gene>
<accession>A0ABQ6PDB6</accession>
<keyword evidence="3" id="KW-1185">Reference proteome</keyword>
<dbReference type="SUPFAM" id="SSF51905">
    <property type="entry name" value="FAD/NAD(P)-binding domain"/>
    <property type="match status" value="1"/>
</dbReference>
<evidence type="ECO:0000313" key="2">
    <source>
        <dbReference type="EMBL" id="GMN88930.1"/>
    </source>
</evidence>